<comment type="caution">
    <text evidence="9">The sequence shown here is derived from an EMBL/GenBank/DDBJ whole genome shotgun (WGS) entry which is preliminary data.</text>
</comment>
<keyword evidence="7 8" id="KW-0472">Membrane</keyword>
<evidence type="ECO:0000313" key="9">
    <source>
        <dbReference type="EMBL" id="MFC7335097.1"/>
    </source>
</evidence>
<keyword evidence="4" id="KW-1003">Cell membrane</keyword>
<dbReference type="EMBL" id="JBHTCM010000026">
    <property type="protein sequence ID" value="MFC7335097.1"/>
    <property type="molecule type" value="Genomic_DNA"/>
</dbReference>
<comment type="similarity">
    <text evidence="2">Belongs to the binding-protein-dependent transport system permease family. FecCD subfamily.</text>
</comment>
<evidence type="ECO:0000256" key="2">
    <source>
        <dbReference type="ARBA" id="ARBA00007935"/>
    </source>
</evidence>
<feature type="transmembrane region" description="Helical" evidence="8">
    <location>
        <begin position="26"/>
        <end position="48"/>
    </location>
</feature>
<dbReference type="Gene3D" id="1.10.3470.10">
    <property type="entry name" value="ABC transporter involved in vitamin B12 uptake, BtuC"/>
    <property type="match status" value="1"/>
</dbReference>
<evidence type="ECO:0000256" key="6">
    <source>
        <dbReference type="ARBA" id="ARBA00022989"/>
    </source>
</evidence>
<dbReference type="PANTHER" id="PTHR30472:SF25">
    <property type="entry name" value="ABC TRANSPORTER PERMEASE PROTEIN MJ0876-RELATED"/>
    <property type="match status" value="1"/>
</dbReference>
<name>A0ABW2KYP6_9PROT</name>
<sequence>MAVGARRAARAGDAGRERSRVRRGSLLLPGLAVALVVGVVLALGIGALPVPPDRVLGSLGVRLGLVAPDPATLHEVAVVTGIRLPRILMALAVGAALAVAGAVLQAWFRNPLADPGLIGVSSGAALAAVAMIVLGGPLAALLGVWALPLAAFVGGTATTLLIHSLARVEGQVDVATLLLAGIAVNAIAGAGIGILSFFSDDQQLRALTFWTMGSLTVSDWKALAVAVPLLLLPLVPLLAMARGLDQLSLGEEAARHLGLDIRRMKTVSILGVAVMVGAAVAAVGPISFVGLVVPHLIRLLAGPGHRILLPAAALGGALLVLLADTVARTLVAPAELPIGLLTAAIGGPFFLGLLLHRKGGLRG</sequence>
<feature type="transmembrane region" description="Helical" evidence="8">
    <location>
        <begin position="87"/>
        <end position="108"/>
    </location>
</feature>
<reference evidence="10" key="1">
    <citation type="journal article" date="2019" name="Int. J. Syst. Evol. Microbiol.">
        <title>The Global Catalogue of Microorganisms (GCM) 10K type strain sequencing project: providing services to taxonomists for standard genome sequencing and annotation.</title>
        <authorList>
            <consortium name="The Broad Institute Genomics Platform"/>
            <consortium name="The Broad Institute Genome Sequencing Center for Infectious Disease"/>
            <person name="Wu L."/>
            <person name="Ma J."/>
        </authorList>
    </citation>
    <scope>NUCLEOTIDE SEQUENCE [LARGE SCALE GENOMIC DNA]</scope>
    <source>
        <strain evidence="10">CGMCC 1.16275</strain>
    </source>
</reference>
<evidence type="ECO:0000313" key="10">
    <source>
        <dbReference type="Proteomes" id="UP001596456"/>
    </source>
</evidence>
<feature type="transmembrane region" description="Helical" evidence="8">
    <location>
        <begin position="218"/>
        <end position="239"/>
    </location>
</feature>
<dbReference type="Proteomes" id="UP001596456">
    <property type="component" value="Unassembled WGS sequence"/>
</dbReference>
<gene>
    <name evidence="9" type="ORF">ACFQPS_18160</name>
</gene>
<dbReference type="RefSeq" id="WP_377360638.1">
    <property type="nucleotide sequence ID" value="NZ_JBHTCM010000026.1"/>
</dbReference>
<feature type="transmembrane region" description="Helical" evidence="8">
    <location>
        <begin position="115"/>
        <end position="134"/>
    </location>
</feature>
<feature type="transmembrane region" description="Helical" evidence="8">
    <location>
        <begin position="269"/>
        <end position="295"/>
    </location>
</feature>
<keyword evidence="5 8" id="KW-0812">Transmembrane</keyword>
<accession>A0ABW2KYP6</accession>
<feature type="transmembrane region" description="Helical" evidence="8">
    <location>
        <begin position="338"/>
        <end position="356"/>
    </location>
</feature>
<comment type="subcellular location">
    <subcellularLocation>
        <location evidence="1">Cell membrane</location>
        <topology evidence="1">Multi-pass membrane protein</topology>
    </subcellularLocation>
</comment>
<feature type="transmembrane region" description="Helical" evidence="8">
    <location>
        <begin position="174"/>
        <end position="198"/>
    </location>
</feature>
<dbReference type="InterPro" id="IPR037294">
    <property type="entry name" value="ABC_BtuC-like"/>
</dbReference>
<dbReference type="CDD" id="cd06550">
    <property type="entry name" value="TM_ABC_iron-siderophores_like"/>
    <property type="match status" value="1"/>
</dbReference>
<evidence type="ECO:0000256" key="3">
    <source>
        <dbReference type="ARBA" id="ARBA00022448"/>
    </source>
</evidence>
<proteinExistence type="inferred from homology"/>
<dbReference type="PANTHER" id="PTHR30472">
    <property type="entry name" value="FERRIC ENTEROBACTIN TRANSPORT SYSTEM PERMEASE PROTEIN"/>
    <property type="match status" value="1"/>
</dbReference>
<feature type="transmembrane region" description="Helical" evidence="8">
    <location>
        <begin position="140"/>
        <end position="162"/>
    </location>
</feature>
<dbReference type="InterPro" id="IPR000522">
    <property type="entry name" value="ABC_transptr_permease_BtuC"/>
</dbReference>
<evidence type="ECO:0000256" key="4">
    <source>
        <dbReference type="ARBA" id="ARBA00022475"/>
    </source>
</evidence>
<evidence type="ECO:0000256" key="5">
    <source>
        <dbReference type="ARBA" id="ARBA00022692"/>
    </source>
</evidence>
<organism evidence="9 10">
    <name type="scientific">Rhodocista pekingensis</name>
    <dbReference type="NCBI Taxonomy" id="201185"/>
    <lineage>
        <taxon>Bacteria</taxon>
        <taxon>Pseudomonadati</taxon>
        <taxon>Pseudomonadota</taxon>
        <taxon>Alphaproteobacteria</taxon>
        <taxon>Rhodospirillales</taxon>
        <taxon>Azospirillaceae</taxon>
        <taxon>Rhodocista</taxon>
    </lineage>
</organism>
<evidence type="ECO:0000256" key="7">
    <source>
        <dbReference type="ARBA" id="ARBA00023136"/>
    </source>
</evidence>
<protein>
    <submittedName>
        <fullName evidence="9">FecCD family ABC transporter permease</fullName>
    </submittedName>
</protein>
<dbReference type="Pfam" id="PF01032">
    <property type="entry name" value="FecCD"/>
    <property type="match status" value="1"/>
</dbReference>
<keyword evidence="10" id="KW-1185">Reference proteome</keyword>
<keyword evidence="3" id="KW-0813">Transport</keyword>
<keyword evidence="6 8" id="KW-1133">Transmembrane helix</keyword>
<dbReference type="SUPFAM" id="SSF81345">
    <property type="entry name" value="ABC transporter involved in vitamin B12 uptake, BtuC"/>
    <property type="match status" value="1"/>
</dbReference>
<evidence type="ECO:0000256" key="8">
    <source>
        <dbReference type="SAM" id="Phobius"/>
    </source>
</evidence>
<feature type="transmembrane region" description="Helical" evidence="8">
    <location>
        <begin position="307"/>
        <end position="326"/>
    </location>
</feature>
<evidence type="ECO:0000256" key="1">
    <source>
        <dbReference type="ARBA" id="ARBA00004651"/>
    </source>
</evidence>